<gene>
    <name evidence="2" type="ORF">BDW02DRAFT_572983</name>
</gene>
<feature type="compositionally biased region" description="Pro residues" evidence="1">
    <location>
        <begin position="42"/>
        <end position="51"/>
    </location>
</feature>
<dbReference type="EMBL" id="ML975395">
    <property type="protein sequence ID" value="KAF1830454.1"/>
    <property type="molecule type" value="Genomic_DNA"/>
</dbReference>
<keyword evidence="3" id="KW-1185">Reference proteome</keyword>
<feature type="region of interest" description="Disordered" evidence="1">
    <location>
        <begin position="38"/>
        <end position="106"/>
    </location>
</feature>
<feature type="compositionally biased region" description="Basic residues" evidence="1">
    <location>
        <begin position="85"/>
        <end position="101"/>
    </location>
</feature>
<evidence type="ECO:0000313" key="2">
    <source>
        <dbReference type="EMBL" id="KAF1830454.1"/>
    </source>
</evidence>
<feature type="compositionally biased region" description="Polar residues" evidence="1">
    <location>
        <begin position="65"/>
        <end position="77"/>
    </location>
</feature>
<accession>A0A6A5K7K5</accession>
<proteinExistence type="predicted"/>
<evidence type="ECO:0000256" key="1">
    <source>
        <dbReference type="SAM" id="MobiDB-lite"/>
    </source>
</evidence>
<sequence>MDTNWPAPTSTAKHPSQLFYFVQTYYFKHLNLLYNTSIIPATNPPPLPTTPEHPHLSTPHHRTSTAHAKTSHTNGPSSPCAPRTPQKKTKKQNGRPPHRSCKPYPGFTKASARVLCLTT</sequence>
<organism evidence="2 3">
    <name type="scientific">Decorospora gaudefroyi</name>
    <dbReference type="NCBI Taxonomy" id="184978"/>
    <lineage>
        <taxon>Eukaryota</taxon>
        <taxon>Fungi</taxon>
        <taxon>Dikarya</taxon>
        <taxon>Ascomycota</taxon>
        <taxon>Pezizomycotina</taxon>
        <taxon>Dothideomycetes</taxon>
        <taxon>Pleosporomycetidae</taxon>
        <taxon>Pleosporales</taxon>
        <taxon>Pleosporineae</taxon>
        <taxon>Pleosporaceae</taxon>
        <taxon>Decorospora</taxon>
    </lineage>
</organism>
<dbReference type="Proteomes" id="UP000800040">
    <property type="component" value="Unassembled WGS sequence"/>
</dbReference>
<evidence type="ECO:0000313" key="3">
    <source>
        <dbReference type="Proteomes" id="UP000800040"/>
    </source>
</evidence>
<reference evidence="2" key="1">
    <citation type="submission" date="2020-01" db="EMBL/GenBank/DDBJ databases">
        <authorList>
            <consortium name="DOE Joint Genome Institute"/>
            <person name="Haridas S."/>
            <person name="Albert R."/>
            <person name="Binder M."/>
            <person name="Bloem J."/>
            <person name="Labutti K."/>
            <person name="Salamov A."/>
            <person name="Andreopoulos B."/>
            <person name="Baker S.E."/>
            <person name="Barry K."/>
            <person name="Bills G."/>
            <person name="Bluhm B.H."/>
            <person name="Cannon C."/>
            <person name="Castanera R."/>
            <person name="Culley D.E."/>
            <person name="Daum C."/>
            <person name="Ezra D."/>
            <person name="Gonzalez J.B."/>
            <person name="Henrissat B."/>
            <person name="Kuo A."/>
            <person name="Liang C."/>
            <person name="Lipzen A."/>
            <person name="Lutzoni F."/>
            <person name="Magnuson J."/>
            <person name="Mondo S."/>
            <person name="Nolan M."/>
            <person name="Ohm R."/>
            <person name="Pangilinan J."/>
            <person name="Park H.-J."/>
            <person name="Ramirez L."/>
            <person name="Alfaro M."/>
            <person name="Sun H."/>
            <person name="Tritt A."/>
            <person name="Yoshinaga Y."/>
            <person name="Zwiers L.-H."/>
            <person name="Turgeon B.G."/>
            <person name="Goodwin S.B."/>
            <person name="Spatafora J.W."/>
            <person name="Crous P.W."/>
            <person name="Grigoriev I.V."/>
        </authorList>
    </citation>
    <scope>NUCLEOTIDE SEQUENCE</scope>
    <source>
        <strain evidence="2">P77</strain>
    </source>
</reference>
<protein>
    <submittedName>
        <fullName evidence="2">Uncharacterized protein</fullName>
    </submittedName>
</protein>
<name>A0A6A5K7K5_9PLEO</name>
<dbReference type="AlphaFoldDB" id="A0A6A5K7K5"/>